<proteinExistence type="predicted"/>
<feature type="compositionally biased region" description="Basic and acidic residues" evidence="1">
    <location>
        <begin position="350"/>
        <end position="370"/>
    </location>
</feature>
<dbReference type="GeneID" id="40312411"/>
<accession>A0A2A9MF98</accession>
<evidence type="ECO:0000256" key="1">
    <source>
        <dbReference type="SAM" id="MobiDB-lite"/>
    </source>
</evidence>
<feature type="region of interest" description="Disordered" evidence="1">
    <location>
        <begin position="974"/>
        <end position="1004"/>
    </location>
</feature>
<comment type="caution">
    <text evidence="2">The sequence shown here is derived from an EMBL/GenBank/DDBJ whole genome shotgun (WGS) entry which is preliminary data.</text>
</comment>
<reference evidence="2 3" key="1">
    <citation type="submission" date="2017-09" db="EMBL/GenBank/DDBJ databases">
        <title>Genome sequencing of Besnoitia besnoiti strain Bb-Ger1.</title>
        <authorList>
            <person name="Schares G."/>
            <person name="Venepally P."/>
            <person name="Lorenzi H.A."/>
        </authorList>
    </citation>
    <scope>NUCLEOTIDE SEQUENCE [LARGE SCALE GENOMIC DNA]</scope>
    <source>
        <strain evidence="2 3">Bb-Ger1</strain>
    </source>
</reference>
<feature type="region of interest" description="Disordered" evidence="1">
    <location>
        <begin position="1"/>
        <end position="57"/>
    </location>
</feature>
<feature type="region of interest" description="Disordered" evidence="1">
    <location>
        <begin position="239"/>
        <end position="421"/>
    </location>
</feature>
<dbReference type="Proteomes" id="UP000224006">
    <property type="component" value="Unassembled WGS sequence"/>
</dbReference>
<gene>
    <name evidence="2" type="ORF">BESB_074850</name>
</gene>
<organism evidence="2 3">
    <name type="scientific">Besnoitia besnoiti</name>
    <name type="common">Apicomplexan protozoan</name>
    <dbReference type="NCBI Taxonomy" id="94643"/>
    <lineage>
        <taxon>Eukaryota</taxon>
        <taxon>Sar</taxon>
        <taxon>Alveolata</taxon>
        <taxon>Apicomplexa</taxon>
        <taxon>Conoidasida</taxon>
        <taxon>Coccidia</taxon>
        <taxon>Eucoccidiorida</taxon>
        <taxon>Eimeriorina</taxon>
        <taxon>Sarcocystidae</taxon>
        <taxon>Besnoitia</taxon>
    </lineage>
</organism>
<feature type="compositionally biased region" description="Basic and acidic residues" evidence="1">
    <location>
        <begin position="895"/>
        <end position="913"/>
    </location>
</feature>
<sequence length="1095" mass="116495">MPRSGTSSSPLARSRRGGKRGGRARSRARRPRGESKQSSGPESNDSTDPPAYVHPHASPYLLHKSLIPPSPSSPRVFAPRMPVLAPVSGANAGVSHTLGSFSNTASSYGSHRLLSPPPDRAAALSPSAHSLFPVNASSYVDPSGIQVSVLIPFQPSSATSPLAGATFGDAPISDAERLGLISEGFQTQLRPRAKRPNPRGTASKPSPLSSPISSPTYSSSTQSSNAALGWGQVVYSPRSSAPKTRVSQRDLSLPSPPPGLPSSPRQERRSTGRLLVSHTAARAANAASVSEERSGKRESQGRGDEPKEPRRAARAAQADSNFPGESLRGGTPTTSPAQVGSGSLLPAEDAFTRASREDPRSPWGSSERRRSSYRAGTPRRAPRNRSQGRGDAPSFPLAAPGFEPTAFTHDGRPPPQPRSAGRLRRALPTCRLYALQQDAPVTEDSAQVEETLRGARDPVGVHSDARSGAGSPDESRTGEPPLASEGSAYVSRRRGTGHSGSSSRAEEGCDSSRVTLYDRVVGGFKRVSLSFFQRNRCADEADPRFSESEGGRAIPAEVKNRKFVERQPARLSATRKREAGEGGETRAGAVGGARSARAVETYEQPLTKENPPQAPAEGLDHGMPSLSSAVSSSLLPPPSSSLRSLASVPFSLVCFLFSGILPSPTFLPPEQNLEALHNSGAVNWALASKGARILVEETTGLAPLWVANLSRYLGALASFFMPTYITERAGGRESRRGPNGALSDARWVSPTGGEEEEGDSLSRSHLDLSAVNWAHYFPLYDYEKDARVLLEPAKTAAEKDRFFHFEEAQGQVAIQLGERIAVTAIGIRTKHRHETHANTSWAGLCDPTVPKRVTLFAAVANPRPARASRATLGTPMAKRSGEEGAELGTDDGGEGEGREGDEMHARDEGDCRGDSTGSMGCSSNPWEWATVAAFDIPCVVSPEASVHVFPVRKQVFQPRQGDSELHRALLGWMGDTQEERGGERARLSSAQSGRSNEQASDDLCGIPTHTRVQTKSTARRRICVEEAEAEREFGGGTRGATAESHLATQCVACGVGKNDCVLTDKVKFVVEAQDGAPCTRLYSLEVYGCDGSLGK</sequence>
<feature type="compositionally biased region" description="Low complexity" evidence="1">
    <location>
        <begin position="203"/>
        <end position="223"/>
    </location>
</feature>
<feature type="compositionally biased region" description="Polar residues" evidence="1">
    <location>
        <begin position="36"/>
        <end position="47"/>
    </location>
</feature>
<feature type="compositionally biased region" description="Polar residues" evidence="1">
    <location>
        <begin position="331"/>
        <end position="341"/>
    </location>
</feature>
<dbReference type="KEGG" id="bbes:BESB_074850"/>
<name>A0A2A9MF98_BESBE</name>
<feature type="compositionally biased region" description="Basic and acidic residues" evidence="1">
    <location>
        <begin position="290"/>
        <end position="311"/>
    </location>
</feature>
<feature type="region of interest" description="Disordered" evidence="1">
    <location>
        <begin position="436"/>
        <end position="510"/>
    </location>
</feature>
<feature type="region of interest" description="Disordered" evidence="1">
    <location>
        <begin position="730"/>
        <end position="761"/>
    </location>
</feature>
<feature type="compositionally biased region" description="Basic and acidic residues" evidence="1">
    <location>
        <begin position="977"/>
        <end position="986"/>
    </location>
</feature>
<feature type="compositionally biased region" description="Polar residues" evidence="1">
    <location>
        <begin position="1"/>
        <end position="11"/>
    </location>
</feature>
<feature type="compositionally biased region" description="Polar residues" evidence="1">
    <location>
        <begin position="988"/>
        <end position="998"/>
    </location>
</feature>
<feature type="region of interest" description="Disordered" evidence="1">
    <location>
        <begin position="569"/>
        <end position="623"/>
    </location>
</feature>
<dbReference type="VEuPathDB" id="ToxoDB:BESB_074850"/>
<evidence type="ECO:0000313" key="2">
    <source>
        <dbReference type="EMBL" id="PFH34333.1"/>
    </source>
</evidence>
<feature type="compositionally biased region" description="Low complexity" evidence="1">
    <location>
        <begin position="586"/>
        <end position="599"/>
    </location>
</feature>
<feature type="compositionally biased region" description="Acidic residues" evidence="1">
    <location>
        <begin position="883"/>
        <end position="894"/>
    </location>
</feature>
<feature type="region of interest" description="Disordered" evidence="1">
    <location>
        <begin position="866"/>
        <end position="920"/>
    </location>
</feature>
<protein>
    <submittedName>
        <fullName evidence="2">Uncharacterized protein</fullName>
    </submittedName>
</protein>
<dbReference type="RefSeq" id="XP_029218342.1">
    <property type="nucleotide sequence ID" value="XM_029365858.1"/>
</dbReference>
<dbReference type="EMBL" id="NWUJ01000007">
    <property type="protein sequence ID" value="PFH34333.1"/>
    <property type="molecule type" value="Genomic_DNA"/>
</dbReference>
<dbReference type="AlphaFoldDB" id="A0A2A9MF98"/>
<evidence type="ECO:0000313" key="3">
    <source>
        <dbReference type="Proteomes" id="UP000224006"/>
    </source>
</evidence>
<keyword evidence="3" id="KW-1185">Reference proteome</keyword>
<feature type="compositionally biased region" description="Basic residues" evidence="1">
    <location>
        <begin position="13"/>
        <end position="30"/>
    </location>
</feature>
<feature type="compositionally biased region" description="Basic and acidic residues" evidence="1">
    <location>
        <begin position="575"/>
        <end position="584"/>
    </location>
</feature>
<feature type="region of interest" description="Disordered" evidence="1">
    <location>
        <begin position="184"/>
        <end position="223"/>
    </location>
</feature>